<evidence type="ECO:0000313" key="4">
    <source>
        <dbReference type="EMBL" id="KPK63625.1"/>
    </source>
</evidence>
<keyword evidence="2 3" id="KW-0802">TPR repeat</keyword>
<feature type="repeat" description="TPR" evidence="3">
    <location>
        <begin position="306"/>
        <end position="339"/>
    </location>
</feature>
<dbReference type="Pfam" id="PF13181">
    <property type="entry name" value="TPR_8"/>
    <property type="match status" value="1"/>
</dbReference>
<dbReference type="SUPFAM" id="SSF48452">
    <property type="entry name" value="TPR-like"/>
    <property type="match status" value="2"/>
</dbReference>
<accession>A0A0S8FSD5</accession>
<evidence type="ECO:0000313" key="5">
    <source>
        <dbReference type="Proteomes" id="UP000051373"/>
    </source>
</evidence>
<sequence>MRRSIFIVIILTASFIWADVFTELNTARIAYFNEQDYERARAACLRGIELAAGHFELHVILGGSEMGLANWQAAASAFEKAFEIDTSKTIEWIVNQKEGGMYYFQAFYFSARELFEQAEYAEALNYLNYDQLFDIEDINIHVLKGAILCRLERFEESNNEYMKVLKLAPDDPDVNFLIGKARFDGGDFEGCQAFFSTAIKYYKIKYDRLGRIIFQNMFEVDSLLAQQVVVLWVRGEMEELDRLFKGTLGFHEGLAVQKANVEKFTAAADDLGRAYYYSAVTQYNSGNDTLALEDMILSVRYKPDDLDALYYAGEISVKLKQYDAAVTYLERLTEQSPADKYALFHLGVCYTETGRYSKAIEVYENRILKIDPDNVDVMNNLAYVYREIGDSDKALFWLMRVEEVQKKN</sequence>
<dbReference type="AlphaFoldDB" id="A0A0S8FSD5"/>
<dbReference type="PANTHER" id="PTHR45586">
    <property type="entry name" value="TPR REPEAT-CONTAINING PROTEIN PA4667"/>
    <property type="match status" value="1"/>
</dbReference>
<gene>
    <name evidence="4" type="ORF">AMJ83_06285</name>
</gene>
<dbReference type="PROSITE" id="PS50005">
    <property type="entry name" value="TPR"/>
    <property type="match status" value="2"/>
</dbReference>
<dbReference type="Pfam" id="PF13432">
    <property type="entry name" value="TPR_16"/>
    <property type="match status" value="1"/>
</dbReference>
<dbReference type="SMART" id="SM00028">
    <property type="entry name" value="TPR"/>
    <property type="match status" value="8"/>
</dbReference>
<proteinExistence type="predicted"/>
<dbReference type="InterPro" id="IPR019734">
    <property type="entry name" value="TPR_rpt"/>
</dbReference>
<comment type="caution">
    <text evidence="4">The sequence shown here is derived from an EMBL/GenBank/DDBJ whole genome shotgun (WGS) entry which is preliminary data.</text>
</comment>
<name>A0A0S8FSD5_UNCW3</name>
<dbReference type="InterPro" id="IPR011990">
    <property type="entry name" value="TPR-like_helical_dom_sf"/>
</dbReference>
<dbReference type="InterPro" id="IPR051012">
    <property type="entry name" value="CellSynth/LPSAsmb/PSIAsmb"/>
</dbReference>
<evidence type="ECO:0000256" key="3">
    <source>
        <dbReference type="PROSITE-ProRule" id="PRU00339"/>
    </source>
</evidence>
<reference evidence="4 5" key="1">
    <citation type="journal article" date="2015" name="Microbiome">
        <title>Genomic resolution of linkages in carbon, nitrogen, and sulfur cycling among widespread estuary sediment bacteria.</title>
        <authorList>
            <person name="Baker B.J."/>
            <person name="Lazar C.S."/>
            <person name="Teske A.P."/>
            <person name="Dick G.J."/>
        </authorList>
    </citation>
    <scope>NUCLEOTIDE SEQUENCE [LARGE SCALE GENOMIC DNA]</scope>
    <source>
        <strain evidence="4">SM23_42</strain>
    </source>
</reference>
<organism evidence="4 5">
    <name type="scientific">candidate division WOR_3 bacterium SM23_42</name>
    <dbReference type="NCBI Taxonomy" id="1703779"/>
    <lineage>
        <taxon>Bacteria</taxon>
        <taxon>Bacteria division WOR-3</taxon>
    </lineage>
</organism>
<evidence type="ECO:0000256" key="1">
    <source>
        <dbReference type="ARBA" id="ARBA00022737"/>
    </source>
</evidence>
<dbReference type="EMBL" id="LJUJ01000010">
    <property type="protein sequence ID" value="KPK63625.1"/>
    <property type="molecule type" value="Genomic_DNA"/>
</dbReference>
<evidence type="ECO:0008006" key="6">
    <source>
        <dbReference type="Google" id="ProtNLM"/>
    </source>
</evidence>
<dbReference type="Proteomes" id="UP000051373">
    <property type="component" value="Unassembled WGS sequence"/>
</dbReference>
<keyword evidence="1" id="KW-0677">Repeat</keyword>
<protein>
    <recommendedName>
        <fullName evidence="6">Tetratricopeptide repeat protein</fullName>
    </recommendedName>
</protein>
<evidence type="ECO:0000256" key="2">
    <source>
        <dbReference type="ARBA" id="ARBA00022803"/>
    </source>
</evidence>
<dbReference type="Gene3D" id="1.25.40.10">
    <property type="entry name" value="Tetratricopeptide repeat domain"/>
    <property type="match status" value="3"/>
</dbReference>
<dbReference type="STRING" id="1703779.AMJ83_06285"/>
<dbReference type="PANTHER" id="PTHR45586:SF1">
    <property type="entry name" value="LIPOPOLYSACCHARIDE ASSEMBLY PROTEIN B"/>
    <property type="match status" value="1"/>
</dbReference>
<feature type="repeat" description="TPR" evidence="3">
    <location>
        <begin position="138"/>
        <end position="171"/>
    </location>
</feature>